<feature type="domain" description="Amidohydrolase-related" evidence="2">
    <location>
        <begin position="24"/>
        <end position="287"/>
    </location>
</feature>
<dbReference type="PANTHER" id="PTHR35563">
    <property type="entry name" value="BARREL METAL-DEPENDENT HYDROLASE, PUTATIVE (AFU_ORTHOLOGUE AFUA_1G16240)-RELATED"/>
    <property type="match status" value="1"/>
</dbReference>
<gene>
    <name evidence="3" type="ORF">SAMN05192539_105024</name>
</gene>
<dbReference type="InterPro" id="IPR052358">
    <property type="entry name" value="Aro_Compnd_Degr_Hydrolases"/>
</dbReference>
<evidence type="ECO:0000313" key="4">
    <source>
        <dbReference type="Proteomes" id="UP000198866"/>
    </source>
</evidence>
<dbReference type="EMBL" id="FNYE01000050">
    <property type="protein sequence ID" value="SEK11032.1"/>
    <property type="molecule type" value="Genomic_DNA"/>
</dbReference>
<evidence type="ECO:0000313" key="3">
    <source>
        <dbReference type="EMBL" id="SEK11032.1"/>
    </source>
</evidence>
<dbReference type="PANTHER" id="PTHR35563:SF2">
    <property type="entry name" value="BARREL METAL-DEPENDENT HYDROLASE, PUTATIVE (AFU_ORTHOLOGUE AFUA_1G16240)-RELATED"/>
    <property type="match status" value="1"/>
</dbReference>
<name>A0A1H7EG65_9BURK</name>
<feature type="compositionally biased region" description="Basic and acidic residues" evidence="1">
    <location>
        <begin position="1"/>
        <end position="17"/>
    </location>
</feature>
<dbReference type="Proteomes" id="UP000198866">
    <property type="component" value="Unassembled WGS sequence"/>
</dbReference>
<feature type="region of interest" description="Disordered" evidence="1">
    <location>
        <begin position="1"/>
        <end position="23"/>
    </location>
</feature>
<dbReference type="Gene3D" id="3.20.20.140">
    <property type="entry name" value="Metal-dependent hydrolases"/>
    <property type="match status" value="1"/>
</dbReference>
<sequence length="298" mass="33390">MMEKSGTDASHRQDARRPARIGSVDTHAHVFERGLPLTQRRRYAPDYDAPLDAYLAQLDAHGITHGVLVQPSFLGADCSYLLDALRRAPERLRGVAVIGRDCAKDTLTEMADAGVAGIRLNLIGHADLPLDNWVSGQTLAYVRELGWHVEVHAEAARLQRIVEPLLEAGVNVVVDHFGRPDPDLGVRDPGFRRLLELAHTQRVWVKISAAYRNWRDLRTGDDDMHEAVRLLKEAFGPGRLMWGSDWPHTQYEAREHFAHALKLFRALLADDEERSAVLADTPARLYMFNGLRPCSCGT</sequence>
<evidence type="ECO:0000256" key="1">
    <source>
        <dbReference type="SAM" id="MobiDB-lite"/>
    </source>
</evidence>
<evidence type="ECO:0000259" key="2">
    <source>
        <dbReference type="Pfam" id="PF04909"/>
    </source>
</evidence>
<dbReference type="STRING" id="667676.SAMN05192539_105024"/>
<dbReference type="Pfam" id="PF04909">
    <property type="entry name" value="Amidohydro_2"/>
    <property type="match status" value="1"/>
</dbReference>
<dbReference type="SUPFAM" id="SSF51556">
    <property type="entry name" value="Metallo-dependent hydrolases"/>
    <property type="match status" value="1"/>
</dbReference>
<accession>A0A1H7EG65</accession>
<reference evidence="4" key="1">
    <citation type="submission" date="2016-10" db="EMBL/GenBank/DDBJ databases">
        <authorList>
            <person name="Varghese N."/>
            <person name="Submissions S."/>
        </authorList>
    </citation>
    <scope>NUCLEOTIDE SEQUENCE [LARGE SCALE GENOMIC DNA]</scope>
    <source>
        <strain evidence="4">LMG 26031</strain>
    </source>
</reference>
<dbReference type="OrthoDB" id="9787654at2"/>
<keyword evidence="3" id="KW-0378">Hydrolase</keyword>
<dbReference type="InterPro" id="IPR032466">
    <property type="entry name" value="Metal_Hydrolase"/>
</dbReference>
<protein>
    <submittedName>
        <fullName evidence="3">Predicted metal-dependent hydrolase, TIM-barrel fold</fullName>
    </submittedName>
</protein>
<keyword evidence="4" id="KW-1185">Reference proteome</keyword>
<organism evidence="3 4">
    <name type="scientific">Paraburkholderia diazotrophica</name>
    <dbReference type="NCBI Taxonomy" id="667676"/>
    <lineage>
        <taxon>Bacteria</taxon>
        <taxon>Pseudomonadati</taxon>
        <taxon>Pseudomonadota</taxon>
        <taxon>Betaproteobacteria</taxon>
        <taxon>Burkholderiales</taxon>
        <taxon>Burkholderiaceae</taxon>
        <taxon>Paraburkholderia</taxon>
    </lineage>
</organism>
<dbReference type="GO" id="GO:0016787">
    <property type="term" value="F:hydrolase activity"/>
    <property type="evidence" value="ECO:0007669"/>
    <property type="project" value="UniProtKB-KW"/>
</dbReference>
<proteinExistence type="predicted"/>
<dbReference type="InterPro" id="IPR006680">
    <property type="entry name" value="Amidohydro-rel"/>
</dbReference>
<dbReference type="RefSeq" id="WP_090873535.1">
    <property type="nucleotide sequence ID" value="NZ_FNYE01000050.1"/>
</dbReference>
<dbReference type="AlphaFoldDB" id="A0A1H7EG65"/>